<comment type="subcellular location">
    <subcellularLocation>
        <location evidence="1">Cell envelope</location>
    </subcellularLocation>
</comment>
<proteinExistence type="predicted"/>
<feature type="chain" id="PRO_5047448170" evidence="5">
    <location>
        <begin position="20"/>
        <end position="364"/>
    </location>
</feature>
<accession>A0ABS5IYX5</accession>
<feature type="signal peptide" evidence="5">
    <location>
        <begin position="1"/>
        <end position="19"/>
    </location>
</feature>
<evidence type="ECO:0000256" key="5">
    <source>
        <dbReference type="SAM" id="SignalP"/>
    </source>
</evidence>
<keyword evidence="3" id="KW-1015">Disulfide bond</keyword>
<dbReference type="Pfam" id="PF00578">
    <property type="entry name" value="AhpC-TSA"/>
    <property type="match status" value="1"/>
</dbReference>
<protein>
    <submittedName>
        <fullName evidence="7">AhpC/TSA family protein</fullName>
    </submittedName>
</protein>
<keyword evidence="4" id="KW-0676">Redox-active center</keyword>
<feature type="domain" description="Thioredoxin" evidence="6">
    <location>
        <begin position="224"/>
        <end position="364"/>
    </location>
</feature>
<dbReference type="Pfam" id="PF14289">
    <property type="entry name" value="DUF4369"/>
    <property type="match status" value="1"/>
</dbReference>
<evidence type="ECO:0000259" key="6">
    <source>
        <dbReference type="PROSITE" id="PS51352"/>
    </source>
</evidence>
<dbReference type="InterPro" id="IPR025380">
    <property type="entry name" value="DUF4369"/>
</dbReference>
<dbReference type="RefSeq" id="WP_211973284.1">
    <property type="nucleotide sequence ID" value="NZ_CBFHAM010000003.1"/>
</dbReference>
<dbReference type="SUPFAM" id="SSF52833">
    <property type="entry name" value="Thioredoxin-like"/>
    <property type="match status" value="1"/>
</dbReference>
<dbReference type="Proteomes" id="UP000676386">
    <property type="component" value="Unassembled WGS sequence"/>
</dbReference>
<evidence type="ECO:0000256" key="4">
    <source>
        <dbReference type="ARBA" id="ARBA00023284"/>
    </source>
</evidence>
<sequence>MKYISCFALLLCCILAVQAQEKFLIEGKLDSLKEPSMIYLTYDTDKGSVRDSMLAENGTFTFKGTLGKPLRASVYTSLQSAYPRQFWIEKGRTTIAGDNLKTATVTGGEIQADQALLDARLQPLAEVMEKVSDLGMKYLREKNQPGIEVMKAHLRFFIEERFRIQKEFIGEHPNSYVSLSCLKEIAPRLDLKAFASLFNGLNQRLRSIGEGKELAALLAKGLKTDVGQPAPDFTQDNTDGHPVPLASLKGKYVLVDFWASWCDPCRKENPNLVRAYQRFKGRNFEIIGVSLDDKKEAWLKAIKDDGLTWIHVSDLKRGNNAAANEYAISLIPSNFLLGPDGIIIARNLHGEALEKKLEEVLGGK</sequence>
<evidence type="ECO:0000256" key="1">
    <source>
        <dbReference type="ARBA" id="ARBA00004196"/>
    </source>
</evidence>
<comment type="caution">
    <text evidence="7">The sequence shown here is derived from an EMBL/GenBank/DDBJ whole genome shotgun (WGS) entry which is preliminary data.</text>
</comment>
<dbReference type="InterPro" id="IPR000866">
    <property type="entry name" value="AhpC/TSA"/>
</dbReference>
<evidence type="ECO:0000256" key="2">
    <source>
        <dbReference type="ARBA" id="ARBA00022748"/>
    </source>
</evidence>
<dbReference type="PANTHER" id="PTHR42852:SF6">
    <property type="entry name" value="THIOL:DISULFIDE INTERCHANGE PROTEIN DSBE"/>
    <property type="match status" value="1"/>
</dbReference>
<dbReference type="PROSITE" id="PS51352">
    <property type="entry name" value="THIOREDOXIN_2"/>
    <property type="match status" value="1"/>
</dbReference>
<keyword evidence="8" id="KW-1185">Reference proteome</keyword>
<reference evidence="7 8" key="1">
    <citation type="submission" date="2021-04" db="EMBL/GenBank/DDBJ databases">
        <title>Chitinophaga sp. nov., isolated from the rhizosphere soil.</title>
        <authorList>
            <person name="He S."/>
        </authorList>
    </citation>
    <scope>NUCLEOTIDE SEQUENCE [LARGE SCALE GENOMIC DNA]</scope>
    <source>
        <strain evidence="7 8">2R12</strain>
    </source>
</reference>
<evidence type="ECO:0000256" key="3">
    <source>
        <dbReference type="ARBA" id="ARBA00023157"/>
    </source>
</evidence>
<name>A0ABS5IYX5_9BACT</name>
<dbReference type="CDD" id="cd02966">
    <property type="entry name" value="TlpA_like_family"/>
    <property type="match status" value="1"/>
</dbReference>
<gene>
    <name evidence="7" type="ORF">KE626_12725</name>
</gene>
<evidence type="ECO:0000313" key="7">
    <source>
        <dbReference type="EMBL" id="MBS0028174.1"/>
    </source>
</evidence>
<dbReference type="PANTHER" id="PTHR42852">
    <property type="entry name" value="THIOL:DISULFIDE INTERCHANGE PROTEIN DSBE"/>
    <property type="match status" value="1"/>
</dbReference>
<dbReference type="InterPro" id="IPR050553">
    <property type="entry name" value="Thioredoxin_ResA/DsbE_sf"/>
</dbReference>
<organism evidence="7 8">
    <name type="scientific">Chitinophaga hostae</name>
    <dbReference type="NCBI Taxonomy" id="2831022"/>
    <lineage>
        <taxon>Bacteria</taxon>
        <taxon>Pseudomonadati</taxon>
        <taxon>Bacteroidota</taxon>
        <taxon>Chitinophagia</taxon>
        <taxon>Chitinophagales</taxon>
        <taxon>Chitinophagaceae</taxon>
        <taxon>Chitinophaga</taxon>
    </lineage>
</organism>
<evidence type="ECO:0000313" key="8">
    <source>
        <dbReference type="Proteomes" id="UP000676386"/>
    </source>
</evidence>
<dbReference type="InterPro" id="IPR013766">
    <property type="entry name" value="Thioredoxin_domain"/>
</dbReference>
<keyword evidence="5" id="KW-0732">Signal</keyword>
<dbReference type="EMBL" id="JAGTXB010000005">
    <property type="protein sequence ID" value="MBS0028174.1"/>
    <property type="molecule type" value="Genomic_DNA"/>
</dbReference>
<dbReference type="Gene3D" id="3.40.30.10">
    <property type="entry name" value="Glutaredoxin"/>
    <property type="match status" value="1"/>
</dbReference>
<dbReference type="InterPro" id="IPR036249">
    <property type="entry name" value="Thioredoxin-like_sf"/>
</dbReference>
<keyword evidence="2" id="KW-0201">Cytochrome c-type biogenesis</keyword>